<feature type="region of interest" description="Disordered" evidence="3">
    <location>
        <begin position="292"/>
        <end position="343"/>
    </location>
</feature>
<dbReference type="EMBL" id="JPRF03000021">
    <property type="protein sequence ID" value="OEV37092.1"/>
    <property type="molecule type" value="Genomic_DNA"/>
</dbReference>
<evidence type="ECO:0000313" key="8">
    <source>
        <dbReference type="Proteomes" id="UP000037395"/>
    </source>
</evidence>
<feature type="compositionally biased region" description="Low complexity" evidence="3">
    <location>
        <begin position="326"/>
        <end position="343"/>
    </location>
</feature>
<reference evidence="6" key="1">
    <citation type="journal article" date="2014" name="Int. J. Syst. Evol. Microbiol.">
        <title>Complete genome sequence of Corynebacterium casei LMG S-19264T (=DSM 44701T), isolated from a smear-ripened cheese.</title>
        <authorList>
            <consortium name="US DOE Joint Genome Institute (JGI-PGF)"/>
            <person name="Walter F."/>
            <person name="Albersmeier A."/>
            <person name="Kalinowski J."/>
            <person name="Ruckert C."/>
        </authorList>
    </citation>
    <scope>NUCLEOTIDE SEQUENCE</scope>
    <source>
        <strain evidence="6">JCM 4434</strain>
    </source>
</reference>
<dbReference type="Proteomes" id="UP000037395">
    <property type="component" value="Unassembled WGS sequence"/>
</dbReference>
<keyword evidence="8" id="KW-1185">Reference proteome</keyword>
<reference evidence="6" key="5">
    <citation type="submission" date="2020-09" db="EMBL/GenBank/DDBJ databases">
        <authorList>
            <person name="Sun Q."/>
            <person name="Ohkuma M."/>
        </authorList>
    </citation>
    <scope>NUCLEOTIDE SEQUENCE</scope>
    <source>
        <strain evidence="6">JCM 4434</strain>
    </source>
</reference>
<dbReference type="EMBL" id="BMUB01000015">
    <property type="protein sequence ID" value="GGU94246.1"/>
    <property type="molecule type" value="Genomic_DNA"/>
</dbReference>
<accession>A0A8H9HY90</accession>
<dbReference type="InterPro" id="IPR036291">
    <property type="entry name" value="NAD(P)-bd_dom_sf"/>
</dbReference>
<dbReference type="Proteomes" id="UP000610124">
    <property type="component" value="Unassembled WGS sequence"/>
</dbReference>
<dbReference type="SUPFAM" id="SSF51735">
    <property type="entry name" value="NAD(P)-binding Rossmann-fold domains"/>
    <property type="match status" value="1"/>
</dbReference>
<evidence type="ECO:0000313" key="6">
    <source>
        <dbReference type="EMBL" id="GGU94246.1"/>
    </source>
</evidence>
<proteinExistence type="inferred from homology"/>
<reference evidence="7 8" key="2">
    <citation type="submission" date="2014-07" db="EMBL/GenBank/DDBJ databases">
        <authorList>
            <person name="Zhang J.E."/>
            <person name="Yang H."/>
            <person name="Guo J."/>
            <person name="Deng Z."/>
            <person name="Luo H."/>
            <person name="Luo M."/>
            <person name="Zhao B."/>
        </authorList>
    </citation>
    <scope>NUCLEOTIDE SEQUENCE [LARGE SCALE GENOMIC DNA]</scope>
    <source>
        <strain evidence="7">ATCC 10762</strain>
        <strain evidence="8">ATCC 10762 / DSM 40127 / CCM 3239 / JCM 4008 / LMG 5968 / NBRC 12843 / NCIMB 8234 / A-377</strain>
    </source>
</reference>
<dbReference type="Pfam" id="PF01408">
    <property type="entry name" value="GFO_IDH_MocA"/>
    <property type="match status" value="1"/>
</dbReference>
<evidence type="ECO:0000259" key="4">
    <source>
        <dbReference type="Pfam" id="PF01408"/>
    </source>
</evidence>
<dbReference type="Gene3D" id="3.30.360.10">
    <property type="entry name" value="Dihydrodipicolinate Reductase, domain 2"/>
    <property type="match status" value="1"/>
</dbReference>
<dbReference type="AlphaFoldDB" id="A0A1E7N8T0"/>
<dbReference type="InterPro" id="IPR051317">
    <property type="entry name" value="Gfo/Idh/MocA_oxidoreduct"/>
</dbReference>
<dbReference type="SUPFAM" id="SSF55347">
    <property type="entry name" value="Glyceraldehyde-3-phosphate dehydrogenase-like, C-terminal domain"/>
    <property type="match status" value="1"/>
</dbReference>
<keyword evidence="2" id="KW-0560">Oxidoreductase</keyword>
<feature type="domain" description="Gfo/Idh/MocA-like oxidoreductase N-terminal" evidence="4">
    <location>
        <begin position="4"/>
        <end position="121"/>
    </location>
</feature>
<dbReference type="PANTHER" id="PTHR43708:SF5">
    <property type="entry name" value="CONSERVED EXPRESSED OXIDOREDUCTASE (EUROFUNG)-RELATED"/>
    <property type="match status" value="1"/>
</dbReference>
<protein>
    <submittedName>
        <fullName evidence="6">Oxidoreductase</fullName>
    </submittedName>
</protein>
<dbReference type="InterPro" id="IPR000683">
    <property type="entry name" value="Gfo/Idh/MocA-like_OxRdtase_N"/>
</dbReference>
<organism evidence="7 8">
    <name type="scientific">Kitasatospora aureofaciens</name>
    <name type="common">Streptomyces aureofaciens</name>
    <dbReference type="NCBI Taxonomy" id="1894"/>
    <lineage>
        <taxon>Bacteria</taxon>
        <taxon>Bacillati</taxon>
        <taxon>Actinomycetota</taxon>
        <taxon>Actinomycetes</taxon>
        <taxon>Kitasatosporales</taxon>
        <taxon>Streptomycetaceae</taxon>
        <taxon>Kitasatospora</taxon>
    </lineage>
</organism>
<evidence type="ECO:0000256" key="1">
    <source>
        <dbReference type="ARBA" id="ARBA00010928"/>
    </source>
</evidence>
<evidence type="ECO:0000313" key="7">
    <source>
        <dbReference type="EMBL" id="OEV37092.1"/>
    </source>
</evidence>
<gene>
    <name evidence="6" type="ORF">GCM10010502_55140</name>
    <name evidence="7" type="ORF">HS99_0004535</name>
</gene>
<evidence type="ECO:0000259" key="5">
    <source>
        <dbReference type="Pfam" id="PF22725"/>
    </source>
</evidence>
<evidence type="ECO:0000256" key="2">
    <source>
        <dbReference type="ARBA" id="ARBA00023002"/>
    </source>
</evidence>
<feature type="domain" description="GFO/IDH/MocA-like oxidoreductase" evidence="5">
    <location>
        <begin position="139"/>
        <end position="250"/>
    </location>
</feature>
<sequence>MKRRAAVIGLGHQALEDHLPGLLASNRAELVAVCDNDPDTLRAQQDTHDVPGFTRAADLLDNVAPDFVIVAVPHHAGRAVIEECAVRGVHVLKEKPFATSLSEARELAAICQQAQVELMVTLQRRFNPLHASVVQLLDQIGTPFLIDGQYTFHTDDPGAGWRGDVSQAGGGCIIDMGYHIVDLLLWYFGMPNRIMADFSTAALPDGGYDAEDTAVIQLGYDNDLYGTVLLSRWMAPKTEKLHVVGTLGSVLLTKGQVQRLDVHGKVVDELSRPQAPASAATAQIDYPSSCWRTAPTPTAPPTAARRSAPSAWPVPSRSTAPSRCPAARAGSSSRTTTTRTTGS</sequence>
<name>A0A1E7N8T0_KITAU</name>
<accession>A0A1E7N8T0</accession>
<reference evidence="7" key="4">
    <citation type="submission" date="2016-08" db="EMBL/GenBank/DDBJ databases">
        <title>Sequencing, Assembly and Comparative Genomics of S. aureofaciens ATCC 10762.</title>
        <authorList>
            <person name="Gradnigo J.S."/>
            <person name="Johnson N."/>
            <person name="Somerville G.A."/>
        </authorList>
    </citation>
    <scope>NUCLEOTIDE SEQUENCE [LARGE SCALE GENOMIC DNA]</scope>
    <source>
        <strain evidence="7">ATCC 10762</strain>
    </source>
</reference>
<dbReference type="Gene3D" id="3.40.50.720">
    <property type="entry name" value="NAD(P)-binding Rossmann-like Domain"/>
    <property type="match status" value="1"/>
</dbReference>
<dbReference type="GO" id="GO:0000166">
    <property type="term" value="F:nucleotide binding"/>
    <property type="evidence" value="ECO:0007669"/>
    <property type="project" value="InterPro"/>
</dbReference>
<dbReference type="Pfam" id="PF22725">
    <property type="entry name" value="GFO_IDH_MocA_C3"/>
    <property type="match status" value="1"/>
</dbReference>
<reference evidence="8" key="3">
    <citation type="submission" date="2016-08" db="EMBL/GenBank/DDBJ databases">
        <title>Sequencing, assembly and comparative genomics of S. aureofaciens ATCC 10762.</title>
        <authorList>
            <person name="Gradnigo J.S."/>
            <person name="Johnson N."/>
            <person name="Somerville G.A."/>
        </authorList>
    </citation>
    <scope>NUCLEOTIDE SEQUENCE [LARGE SCALE GENOMIC DNA]</scope>
    <source>
        <strain evidence="8">ATCC 10762 / DSM 40127 / CCM 3239 / JCM 4008 / LMG 5968 / NBRC 12843 / NCIMB 8234 / A-377</strain>
    </source>
</reference>
<evidence type="ECO:0000256" key="3">
    <source>
        <dbReference type="SAM" id="MobiDB-lite"/>
    </source>
</evidence>
<dbReference type="PANTHER" id="PTHR43708">
    <property type="entry name" value="CONSERVED EXPRESSED OXIDOREDUCTASE (EUROFUNG)"/>
    <property type="match status" value="1"/>
</dbReference>
<feature type="compositionally biased region" description="Low complexity" evidence="3">
    <location>
        <begin position="292"/>
        <end position="318"/>
    </location>
</feature>
<comment type="similarity">
    <text evidence="1">Belongs to the Gfo/Idh/MocA family.</text>
</comment>
<comment type="caution">
    <text evidence="7">The sequence shown here is derived from an EMBL/GenBank/DDBJ whole genome shotgun (WGS) entry which is preliminary data.</text>
</comment>
<dbReference type="InterPro" id="IPR055170">
    <property type="entry name" value="GFO_IDH_MocA-like_dom"/>
</dbReference>
<dbReference type="GO" id="GO:0016491">
    <property type="term" value="F:oxidoreductase activity"/>
    <property type="evidence" value="ECO:0007669"/>
    <property type="project" value="UniProtKB-KW"/>
</dbReference>